<dbReference type="RefSeq" id="WP_012257841.1">
    <property type="nucleotide sequence ID" value="NC_010175.1"/>
</dbReference>
<sequence length="357" mass="39586">MAEVAETAQPLLERATADELKHYYYQMLLLRRFEERAGEMYVKAKIGGYCHLNLGEEATIVGLMAALTPDDYIFTNYREHGYIIARGVPPGPVMAELFGKETGVSGGRGGSMHLFDRKTNFMGGYAIVGGQVPLAVGAAYALRYQNKPGVVVAQMGDGTTNIGAFYESLNLAKLWKCPVLFFIVNNGYGMGTSVEAGSSEPDLWKKGASFRIHGERVDGTDVLAVRDVVRRLRARAEAEGEPAIIDAVSFRFRGHSVIDSDRYRDPEAVRRGRELYDPIRKFATLLLDHGVVDDAWLKGIAEQVEREVQEAIDFANNSPDPKFEDLYKYMYATPVPNTPTAEDAIRAVKINRGEFDV</sequence>
<dbReference type="GO" id="GO:0006086">
    <property type="term" value="P:pyruvate decarboxylation to acetyl-CoA"/>
    <property type="evidence" value="ECO:0000318"/>
    <property type="project" value="GO_Central"/>
</dbReference>
<dbReference type="GO" id="GO:0004739">
    <property type="term" value="F:pyruvate dehydrogenase (acetyl-transferring) activity"/>
    <property type="evidence" value="ECO:0000318"/>
    <property type="project" value="GO_Central"/>
</dbReference>
<dbReference type="Gene3D" id="3.40.50.970">
    <property type="match status" value="1"/>
</dbReference>
<dbReference type="EMBL" id="CP000909">
    <property type="protein sequence ID" value="ABY35187.1"/>
    <property type="molecule type" value="Genomic_DNA"/>
</dbReference>
<comment type="subunit">
    <text evidence="7">Heterodimer of an alpha and a beta chain.</text>
</comment>
<dbReference type="InterPro" id="IPR050642">
    <property type="entry name" value="PDH_E1_Alpha_Subunit"/>
</dbReference>
<dbReference type="PANTHER" id="PTHR11516:SF60">
    <property type="entry name" value="PYRUVATE DEHYDROGENASE E1 COMPONENT SUBUNIT ALPHA"/>
    <property type="match status" value="1"/>
</dbReference>
<dbReference type="STRING" id="324602.Caur_1972"/>
<dbReference type="SUPFAM" id="SSF52518">
    <property type="entry name" value="Thiamin diphosphate-binding fold (THDP-binding)"/>
    <property type="match status" value="1"/>
</dbReference>
<dbReference type="InterPro" id="IPR029061">
    <property type="entry name" value="THDP-binding"/>
</dbReference>
<dbReference type="KEGG" id="cau:Caur_1972"/>
<dbReference type="NCBIfam" id="TIGR03182">
    <property type="entry name" value="PDH_E1_alph_y"/>
    <property type="match status" value="1"/>
</dbReference>
<evidence type="ECO:0000313" key="10">
    <source>
        <dbReference type="Proteomes" id="UP000002008"/>
    </source>
</evidence>
<keyword evidence="4 7" id="KW-0560">Oxidoreductase</keyword>
<keyword evidence="5 7" id="KW-0786">Thiamine pyrophosphate</keyword>
<evidence type="ECO:0000259" key="8">
    <source>
        <dbReference type="Pfam" id="PF00676"/>
    </source>
</evidence>
<evidence type="ECO:0000256" key="5">
    <source>
        <dbReference type="ARBA" id="ARBA00023052"/>
    </source>
</evidence>
<dbReference type="PANTHER" id="PTHR11516">
    <property type="entry name" value="PYRUVATE DEHYDROGENASE E1 COMPONENT, ALPHA SUBUNIT BACTERIAL AND ORGANELLAR"/>
    <property type="match status" value="1"/>
</dbReference>
<evidence type="ECO:0000256" key="7">
    <source>
        <dbReference type="RuleBase" id="RU361139"/>
    </source>
</evidence>
<evidence type="ECO:0000256" key="3">
    <source>
        <dbReference type="ARBA" id="ARBA00014159"/>
    </source>
</evidence>
<comment type="cofactor">
    <cofactor evidence="1 7">
        <name>thiamine diphosphate</name>
        <dbReference type="ChEBI" id="CHEBI:58937"/>
    </cofactor>
</comment>
<dbReference type="EC" id="1.2.4.1" evidence="2 7"/>
<dbReference type="CDD" id="cd02000">
    <property type="entry name" value="TPP_E1_PDC_ADC_BCADC"/>
    <property type="match status" value="1"/>
</dbReference>
<protein>
    <recommendedName>
        <fullName evidence="3 7">Pyruvate dehydrogenase E1 component subunit alpha</fullName>
        <ecNumber evidence="2 7">1.2.4.1</ecNumber>
    </recommendedName>
</protein>
<reference evidence="10" key="1">
    <citation type="journal article" date="2011" name="BMC Genomics">
        <title>Complete genome sequence of the filamentous anoxygenic phototrophic bacterium Chloroflexus aurantiacus.</title>
        <authorList>
            <person name="Tang K.H."/>
            <person name="Barry K."/>
            <person name="Chertkov O."/>
            <person name="Dalin E."/>
            <person name="Han C.S."/>
            <person name="Hauser L.J."/>
            <person name="Honchak B.M."/>
            <person name="Karbach L.E."/>
            <person name="Land M.L."/>
            <person name="Lapidus A."/>
            <person name="Larimer F.W."/>
            <person name="Mikhailova N."/>
            <person name="Pitluck S."/>
            <person name="Pierson B.K."/>
            <person name="Blankenship R.E."/>
        </authorList>
    </citation>
    <scope>NUCLEOTIDE SEQUENCE [LARGE SCALE GENOMIC DNA]</scope>
    <source>
        <strain evidence="10">ATCC 29366 / DSM 635 / J-10-fl</strain>
    </source>
</reference>
<comment type="function">
    <text evidence="7">The pyruvate dehydrogenase complex catalyzes the overall conversion of pyruvate to acetyl-CoA and CO(2).</text>
</comment>
<dbReference type="InterPro" id="IPR017597">
    <property type="entry name" value="Pyrv_DH_E1_asu_subgrp-y"/>
</dbReference>
<proteinExistence type="predicted"/>
<name>A9WE28_CHLAA</name>
<keyword evidence="6 7" id="KW-0670">Pyruvate</keyword>
<gene>
    <name evidence="7" type="primary">pdhA</name>
    <name evidence="9" type="ordered locus">Caur_1972</name>
</gene>
<dbReference type="InterPro" id="IPR001017">
    <property type="entry name" value="DH_E1"/>
</dbReference>
<dbReference type="Pfam" id="PF00676">
    <property type="entry name" value="E1_dh"/>
    <property type="match status" value="1"/>
</dbReference>
<evidence type="ECO:0000256" key="1">
    <source>
        <dbReference type="ARBA" id="ARBA00001964"/>
    </source>
</evidence>
<organism evidence="9 10">
    <name type="scientific">Chloroflexus aurantiacus (strain ATCC 29366 / DSM 635 / J-10-fl)</name>
    <dbReference type="NCBI Taxonomy" id="324602"/>
    <lineage>
        <taxon>Bacteria</taxon>
        <taxon>Bacillati</taxon>
        <taxon>Chloroflexota</taxon>
        <taxon>Chloroflexia</taxon>
        <taxon>Chloroflexales</taxon>
        <taxon>Chloroflexineae</taxon>
        <taxon>Chloroflexaceae</taxon>
        <taxon>Chloroflexus</taxon>
    </lineage>
</organism>
<dbReference type="Proteomes" id="UP000002008">
    <property type="component" value="Chromosome"/>
</dbReference>
<keyword evidence="10" id="KW-1185">Reference proteome</keyword>
<evidence type="ECO:0000256" key="4">
    <source>
        <dbReference type="ARBA" id="ARBA00023002"/>
    </source>
</evidence>
<dbReference type="InParanoid" id="A9WE28"/>
<dbReference type="PATRIC" id="fig|324602.8.peg.2241"/>
<evidence type="ECO:0000256" key="6">
    <source>
        <dbReference type="ARBA" id="ARBA00023317"/>
    </source>
</evidence>
<comment type="catalytic activity">
    <reaction evidence="7">
        <text>N(6)-[(R)-lipoyl]-L-lysyl-[protein] + pyruvate + H(+) = N(6)-[(R)-S(8)-acetyldihydrolipoyl]-L-lysyl-[protein] + CO2</text>
        <dbReference type="Rhea" id="RHEA:19189"/>
        <dbReference type="Rhea" id="RHEA-COMP:10474"/>
        <dbReference type="Rhea" id="RHEA-COMP:10478"/>
        <dbReference type="ChEBI" id="CHEBI:15361"/>
        <dbReference type="ChEBI" id="CHEBI:15378"/>
        <dbReference type="ChEBI" id="CHEBI:16526"/>
        <dbReference type="ChEBI" id="CHEBI:83099"/>
        <dbReference type="ChEBI" id="CHEBI:83111"/>
        <dbReference type="EC" id="1.2.4.1"/>
    </reaction>
</comment>
<evidence type="ECO:0000256" key="2">
    <source>
        <dbReference type="ARBA" id="ARBA00012281"/>
    </source>
</evidence>
<feature type="domain" description="Dehydrogenase E1 component" evidence="8">
    <location>
        <begin position="25"/>
        <end position="322"/>
    </location>
</feature>
<accession>A9WE28</accession>
<dbReference type="HOGENOM" id="CLU_029393_5_1_0"/>
<dbReference type="eggNOG" id="COG1071">
    <property type="taxonomic scope" value="Bacteria"/>
</dbReference>
<evidence type="ECO:0000313" key="9">
    <source>
        <dbReference type="EMBL" id="ABY35187.1"/>
    </source>
</evidence>
<dbReference type="AlphaFoldDB" id="A9WE28"/>
<dbReference type="EnsemblBacteria" id="ABY35187">
    <property type="protein sequence ID" value="ABY35187"/>
    <property type="gene ID" value="Caur_1972"/>
</dbReference>